<name>A0A6J8EP61_MYTCO</name>
<dbReference type="EMBL" id="CACVKT020009370">
    <property type="protein sequence ID" value="CAC5421656.1"/>
    <property type="molecule type" value="Genomic_DNA"/>
</dbReference>
<feature type="region of interest" description="Disordered" evidence="1">
    <location>
        <begin position="21"/>
        <end position="48"/>
    </location>
</feature>
<reference evidence="2 3" key="1">
    <citation type="submission" date="2020-06" db="EMBL/GenBank/DDBJ databases">
        <authorList>
            <person name="Li R."/>
            <person name="Bekaert M."/>
        </authorList>
    </citation>
    <scope>NUCLEOTIDE SEQUENCE [LARGE SCALE GENOMIC DNA]</scope>
    <source>
        <strain evidence="3">wild</strain>
    </source>
</reference>
<proteinExistence type="predicted"/>
<sequence length="208" mass="24418">MSQRYIKKRKSQLTYIVHKDGKSRKVTKSFKRESPGISTDTDQRGETTANDDVIIDGVQIQVPEENARSLAALEEAPSCDQKKYEKTKYKRLENWAEVSKKLYQKGLQKQYLTGSTCNQCNIDTTDLYRCIDCINYHATCLPCLEKRHEFPHLHIFEKWMVTSKTIYESLLYYIPYIFWSLLPVHRGNQFTIDFRNSLSVSSKKRRSQ</sequence>
<dbReference type="AlphaFoldDB" id="A0A6J8EP61"/>
<feature type="compositionally biased region" description="Polar residues" evidence="1">
    <location>
        <begin position="36"/>
        <end position="48"/>
    </location>
</feature>
<gene>
    <name evidence="2" type="ORF">MCOR_53750</name>
</gene>
<dbReference type="OrthoDB" id="10487239at2759"/>
<evidence type="ECO:0000256" key="1">
    <source>
        <dbReference type="SAM" id="MobiDB-lite"/>
    </source>
</evidence>
<evidence type="ECO:0000313" key="3">
    <source>
        <dbReference type="Proteomes" id="UP000507470"/>
    </source>
</evidence>
<organism evidence="2 3">
    <name type="scientific">Mytilus coruscus</name>
    <name type="common">Sea mussel</name>
    <dbReference type="NCBI Taxonomy" id="42192"/>
    <lineage>
        <taxon>Eukaryota</taxon>
        <taxon>Metazoa</taxon>
        <taxon>Spiralia</taxon>
        <taxon>Lophotrochozoa</taxon>
        <taxon>Mollusca</taxon>
        <taxon>Bivalvia</taxon>
        <taxon>Autobranchia</taxon>
        <taxon>Pteriomorphia</taxon>
        <taxon>Mytilida</taxon>
        <taxon>Mytiloidea</taxon>
        <taxon>Mytilidae</taxon>
        <taxon>Mytilinae</taxon>
        <taxon>Mytilus</taxon>
    </lineage>
</organism>
<dbReference type="Proteomes" id="UP000507470">
    <property type="component" value="Unassembled WGS sequence"/>
</dbReference>
<keyword evidence="3" id="KW-1185">Reference proteome</keyword>
<protein>
    <submittedName>
        <fullName evidence="2">Uncharacterized protein</fullName>
    </submittedName>
</protein>
<accession>A0A6J8EP61</accession>
<evidence type="ECO:0000313" key="2">
    <source>
        <dbReference type="EMBL" id="CAC5421656.1"/>
    </source>
</evidence>